<evidence type="ECO:0000259" key="11">
    <source>
        <dbReference type="PROSITE" id="PS50089"/>
    </source>
</evidence>
<dbReference type="GO" id="GO:0061630">
    <property type="term" value="F:ubiquitin protein ligase activity"/>
    <property type="evidence" value="ECO:0007669"/>
    <property type="project" value="UniProtKB-EC"/>
</dbReference>
<comment type="pathway">
    <text evidence="2">Protein modification; protein ubiquitination.</text>
</comment>
<evidence type="ECO:0000259" key="12">
    <source>
        <dbReference type="PROSITE" id="PS51081"/>
    </source>
</evidence>
<evidence type="ECO:0000256" key="8">
    <source>
        <dbReference type="ARBA" id="ARBA00022786"/>
    </source>
</evidence>
<sequence length="253" mass="29293">MSLLTLGQAKTAFLSLIEILECAVCLETLRAPTGICRNGHLFCQECKSRLKPNRCPLCRCMFNNKIQLQLIEEFLACLPRPCRNMENGCQALFKLDEESDHEQACLFRLVRCFLCEYKGHYHLLEDHVRNSHPADLWTKNTIKCSYNNDLSNLKHFKLLCLYGEAFWYHCESVRDMLVADIQFQGSKRVASKFQCVIQVLNLDRTKTTFPVTCITSGKSTPKASQKFYFSTKMVKTIEKKDNFILKIQLNKLK</sequence>
<feature type="domain" description="SIAH-type" evidence="12">
    <location>
        <begin position="77"/>
        <end position="133"/>
    </location>
</feature>
<feature type="domain" description="RING-type" evidence="11">
    <location>
        <begin position="22"/>
        <end position="59"/>
    </location>
</feature>
<comment type="catalytic activity">
    <reaction evidence="1">
        <text>S-ubiquitinyl-[E2 ubiquitin-conjugating enzyme]-L-cysteine + [acceptor protein]-L-lysine = [E2 ubiquitin-conjugating enzyme]-L-cysteine + N(6)-ubiquitinyl-[acceptor protein]-L-lysine.</text>
        <dbReference type="EC" id="2.3.2.27"/>
    </reaction>
</comment>
<dbReference type="GO" id="GO:0043161">
    <property type="term" value="P:proteasome-mediated ubiquitin-dependent protein catabolic process"/>
    <property type="evidence" value="ECO:0007669"/>
    <property type="project" value="TreeGrafter"/>
</dbReference>
<accession>A0A1B6C464</accession>
<proteinExistence type="inferred from homology"/>
<dbReference type="PANTHER" id="PTHR45877:SF2">
    <property type="entry name" value="E3 UBIQUITIN-PROTEIN LIGASE SINA-RELATED"/>
    <property type="match status" value="1"/>
</dbReference>
<dbReference type="InterPro" id="IPR013010">
    <property type="entry name" value="Znf_SIAH"/>
</dbReference>
<reference evidence="13" key="1">
    <citation type="submission" date="2015-12" db="EMBL/GenBank/DDBJ databases">
        <title>De novo transcriptome assembly of four potential Pierce s Disease insect vectors from Arizona vineyards.</title>
        <authorList>
            <person name="Tassone E.E."/>
        </authorList>
    </citation>
    <scope>NUCLEOTIDE SEQUENCE</scope>
</reference>
<evidence type="ECO:0000256" key="7">
    <source>
        <dbReference type="ARBA" id="ARBA00022771"/>
    </source>
</evidence>
<protein>
    <recommendedName>
        <fullName evidence="4">RING-type E3 ubiquitin transferase</fullName>
        <ecNumber evidence="4">2.3.2.27</ecNumber>
    </recommendedName>
</protein>
<organism evidence="13">
    <name type="scientific">Clastoptera arizonana</name>
    <name type="common">Arizona spittle bug</name>
    <dbReference type="NCBI Taxonomy" id="38151"/>
    <lineage>
        <taxon>Eukaryota</taxon>
        <taxon>Metazoa</taxon>
        <taxon>Ecdysozoa</taxon>
        <taxon>Arthropoda</taxon>
        <taxon>Hexapoda</taxon>
        <taxon>Insecta</taxon>
        <taxon>Pterygota</taxon>
        <taxon>Neoptera</taxon>
        <taxon>Paraneoptera</taxon>
        <taxon>Hemiptera</taxon>
        <taxon>Auchenorrhyncha</taxon>
        <taxon>Cercopoidea</taxon>
        <taxon>Clastopteridae</taxon>
        <taxon>Clastoptera</taxon>
    </lineage>
</organism>
<evidence type="ECO:0000256" key="4">
    <source>
        <dbReference type="ARBA" id="ARBA00012483"/>
    </source>
</evidence>
<dbReference type="Pfam" id="PF21362">
    <property type="entry name" value="Sina_RING"/>
    <property type="match status" value="1"/>
</dbReference>
<comment type="similarity">
    <text evidence="3">Belongs to the SINA (Seven in absentia) family.</text>
</comment>
<dbReference type="AlphaFoldDB" id="A0A1B6C464"/>
<keyword evidence="7 10" id="KW-0863">Zinc-finger</keyword>
<keyword evidence="5" id="KW-0808">Transferase</keyword>
<keyword evidence="9" id="KW-0862">Zinc</keyword>
<evidence type="ECO:0000256" key="6">
    <source>
        <dbReference type="ARBA" id="ARBA00022723"/>
    </source>
</evidence>
<dbReference type="InterPro" id="IPR001841">
    <property type="entry name" value="Znf_RING"/>
</dbReference>
<dbReference type="InterPro" id="IPR004162">
    <property type="entry name" value="SINA-like_animal"/>
</dbReference>
<evidence type="ECO:0000256" key="1">
    <source>
        <dbReference type="ARBA" id="ARBA00000900"/>
    </source>
</evidence>
<dbReference type="Gene3D" id="3.30.40.10">
    <property type="entry name" value="Zinc/RING finger domain, C3HC4 (zinc finger)"/>
    <property type="match status" value="2"/>
</dbReference>
<keyword evidence="6" id="KW-0479">Metal-binding</keyword>
<dbReference type="GO" id="GO:0016567">
    <property type="term" value="P:protein ubiquitination"/>
    <property type="evidence" value="ECO:0007669"/>
    <property type="project" value="UniProtKB-UniPathway"/>
</dbReference>
<evidence type="ECO:0000256" key="5">
    <source>
        <dbReference type="ARBA" id="ARBA00022679"/>
    </source>
</evidence>
<dbReference type="SUPFAM" id="SSF57850">
    <property type="entry name" value="RING/U-box"/>
    <property type="match status" value="1"/>
</dbReference>
<evidence type="ECO:0000313" key="13">
    <source>
        <dbReference type="EMBL" id="JAS08283.1"/>
    </source>
</evidence>
<dbReference type="PROSITE" id="PS51081">
    <property type="entry name" value="ZF_SIAH"/>
    <property type="match status" value="1"/>
</dbReference>
<name>A0A1B6C464_9HEMI</name>
<dbReference type="InterPro" id="IPR049548">
    <property type="entry name" value="Sina-like_RING"/>
</dbReference>
<keyword evidence="8" id="KW-0833">Ubl conjugation pathway</keyword>
<dbReference type="EMBL" id="GEDC01029015">
    <property type="protein sequence ID" value="JAS08283.1"/>
    <property type="molecule type" value="Transcribed_RNA"/>
</dbReference>
<dbReference type="Pfam" id="PF21361">
    <property type="entry name" value="Sina_ZnF"/>
    <property type="match status" value="1"/>
</dbReference>
<dbReference type="GO" id="GO:0005737">
    <property type="term" value="C:cytoplasm"/>
    <property type="evidence" value="ECO:0007669"/>
    <property type="project" value="TreeGrafter"/>
</dbReference>
<dbReference type="GO" id="GO:0031624">
    <property type="term" value="F:ubiquitin conjugating enzyme binding"/>
    <property type="evidence" value="ECO:0007669"/>
    <property type="project" value="TreeGrafter"/>
</dbReference>
<dbReference type="EC" id="2.3.2.27" evidence="4"/>
<dbReference type="SUPFAM" id="SSF49599">
    <property type="entry name" value="TRAF domain-like"/>
    <property type="match status" value="1"/>
</dbReference>
<dbReference type="PROSITE" id="PS50089">
    <property type="entry name" value="ZF_RING_2"/>
    <property type="match status" value="1"/>
</dbReference>
<gene>
    <name evidence="13" type="ORF">g.7414</name>
</gene>
<evidence type="ECO:0000256" key="2">
    <source>
        <dbReference type="ARBA" id="ARBA00004906"/>
    </source>
</evidence>
<evidence type="ECO:0000256" key="9">
    <source>
        <dbReference type="ARBA" id="ARBA00022833"/>
    </source>
</evidence>
<dbReference type="GO" id="GO:0008270">
    <property type="term" value="F:zinc ion binding"/>
    <property type="evidence" value="ECO:0007669"/>
    <property type="project" value="UniProtKB-KW"/>
</dbReference>
<evidence type="ECO:0000256" key="10">
    <source>
        <dbReference type="PROSITE-ProRule" id="PRU00455"/>
    </source>
</evidence>
<dbReference type="UniPathway" id="UPA00143"/>
<dbReference type="InterPro" id="IPR013083">
    <property type="entry name" value="Znf_RING/FYVE/PHD"/>
</dbReference>
<dbReference type="PANTHER" id="PTHR45877">
    <property type="entry name" value="E3 UBIQUITIN-PROTEIN LIGASE SIAH2"/>
    <property type="match status" value="1"/>
</dbReference>
<evidence type="ECO:0000256" key="3">
    <source>
        <dbReference type="ARBA" id="ARBA00009119"/>
    </source>
</evidence>